<dbReference type="InterPro" id="IPR003018">
    <property type="entry name" value="GAF"/>
</dbReference>
<protein>
    <submittedName>
        <fullName evidence="3">GAF domain-containing protein</fullName>
        <ecNumber evidence="3">1.8.4.14</ecNumber>
    </submittedName>
</protein>
<evidence type="ECO:0000313" key="4">
    <source>
        <dbReference type="Proteomes" id="UP000306241"/>
    </source>
</evidence>
<dbReference type="GO" id="GO:0005829">
    <property type="term" value="C:cytosol"/>
    <property type="evidence" value="ECO:0007669"/>
    <property type="project" value="TreeGrafter"/>
</dbReference>
<comment type="similarity">
    <text evidence="1">Belongs to the free Met sulfoxide reductase family.</text>
</comment>
<dbReference type="SUPFAM" id="SSF55781">
    <property type="entry name" value="GAF domain-like"/>
    <property type="match status" value="1"/>
</dbReference>
<dbReference type="Proteomes" id="UP000306241">
    <property type="component" value="Chromosome"/>
</dbReference>
<name>A0A4V0H3D0_STRPO</name>
<dbReference type="AlphaFoldDB" id="A0A4V0H3D0"/>
<dbReference type="EC" id="1.8.4.14" evidence="3"/>
<dbReference type="InterPro" id="IPR029016">
    <property type="entry name" value="GAF-like_dom_sf"/>
</dbReference>
<dbReference type="InterPro" id="IPR051330">
    <property type="entry name" value="Phosphatase_reg/MetRdx"/>
</dbReference>
<evidence type="ECO:0000313" key="3">
    <source>
        <dbReference type="EMBL" id="VTT42616.1"/>
    </source>
</evidence>
<proteinExistence type="inferred from homology"/>
<feature type="domain" description="GAF" evidence="2">
    <location>
        <begin position="65"/>
        <end position="165"/>
    </location>
</feature>
<evidence type="ECO:0000259" key="2">
    <source>
        <dbReference type="Pfam" id="PF13185"/>
    </source>
</evidence>
<dbReference type="GO" id="GO:0033745">
    <property type="term" value="F:L-methionine-(R)-S-oxide reductase activity"/>
    <property type="evidence" value="ECO:0007669"/>
    <property type="project" value="UniProtKB-EC"/>
</dbReference>
<dbReference type="PANTHER" id="PTHR21021:SF15">
    <property type="entry name" value="FREE METHIONINE-R-SULFOXIDE REDUCTASE"/>
    <property type="match status" value="1"/>
</dbReference>
<dbReference type="Pfam" id="PF13185">
    <property type="entry name" value="GAF_2"/>
    <property type="match status" value="1"/>
</dbReference>
<reference evidence="3 4" key="1">
    <citation type="submission" date="2019-05" db="EMBL/GenBank/DDBJ databases">
        <authorList>
            <consortium name="Pathogen Informatics"/>
        </authorList>
    </citation>
    <scope>NUCLEOTIDE SEQUENCE [LARGE SCALE GENOMIC DNA]</scope>
    <source>
        <strain evidence="3 4">NCTC10924</strain>
    </source>
</reference>
<dbReference type="FunFam" id="3.30.450.40:FF:000008">
    <property type="entry name" value="GAF domain-containing proteins"/>
    <property type="match status" value="1"/>
</dbReference>
<dbReference type="EMBL" id="LR594052">
    <property type="protein sequence ID" value="VTT42616.1"/>
    <property type="molecule type" value="Genomic_DNA"/>
</dbReference>
<organism evidence="3 4">
    <name type="scientific">Streptococcus porcinus</name>
    <dbReference type="NCBI Taxonomy" id="1340"/>
    <lineage>
        <taxon>Bacteria</taxon>
        <taxon>Bacillati</taxon>
        <taxon>Bacillota</taxon>
        <taxon>Bacilli</taxon>
        <taxon>Lactobacillales</taxon>
        <taxon>Streptococcaceae</taxon>
        <taxon>Streptococcus</taxon>
    </lineage>
</organism>
<evidence type="ECO:0000256" key="1">
    <source>
        <dbReference type="ARBA" id="ARBA00038454"/>
    </source>
</evidence>
<keyword evidence="3" id="KW-0560">Oxidoreductase</keyword>
<dbReference type="PANTHER" id="PTHR21021">
    <property type="entry name" value="GAF/PUTATIVE CYTOSKELETAL PROTEIN"/>
    <property type="match status" value="1"/>
</dbReference>
<accession>A0A4V0H3D0</accession>
<sequence>MAKVTFKEKNFLWYNRTMNMTTKEKNYQLMIAQAQALFANEDNAMANLANASALLMASLPYSVFSGFYLFDGKELILGPFQGGVSCVRIALGKGVCGQAALEEKTIIVSDVTQHENYISCDSKAMSEIVIPMIKNGHLLGVLDLDSSVVDDYDQLDRVYLERLVAILVENSSFNFEMFGVNN</sequence>
<gene>
    <name evidence="3" type="primary">msrC</name>
    <name evidence="3" type="ORF">NCTC10924_00624</name>
</gene>
<dbReference type="Gene3D" id="3.30.450.40">
    <property type="match status" value="1"/>
</dbReference>